<feature type="transmembrane region" description="Helical" evidence="2">
    <location>
        <begin position="577"/>
        <end position="597"/>
    </location>
</feature>
<feature type="compositionally biased region" description="Low complexity" evidence="1">
    <location>
        <begin position="18"/>
        <end position="27"/>
    </location>
</feature>
<dbReference type="Gene3D" id="3.10.450.50">
    <property type="match status" value="1"/>
</dbReference>
<evidence type="ECO:0000256" key="2">
    <source>
        <dbReference type="SAM" id="Phobius"/>
    </source>
</evidence>
<name>A0ABD3MUN1_9STRA</name>
<feature type="transmembrane region" description="Helical" evidence="2">
    <location>
        <begin position="630"/>
        <end position="647"/>
    </location>
</feature>
<evidence type="ECO:0000313" key="5">
    <source>
        <dbReference type="Proteomes" id="UP001530293"/>
    </source>
</evidence>
<feature type="transmembrane region" description="Helical" evidence="2">
    <location>
        <begin position="668"/>
        <end position="690"/>
    </location>
</feature>
<sequence length="746" mass="83744">MTVAMAMAMELSRPHRQPQPQRQRQRQQFRNAKPLLLLSVAIMIMEQLHLNNAFVATSRRRSASIIPSPSPARLAITRISSSRSMISNPWNFFKRENNNCQTNKNDAKGDENNDNEWGEQLIQSYITSINSREEPSTLVQRYFDDNVTFIDTSFYNPIYGKEALTKHLYLHAGSSALSTFPKSSRDVSIVIDDIVSSSASSLSESSFSSLIEKDVGNDVAKEEDIRASKVCVLYHLEATTTTTPSSAATEKTTTINSDGPTERYNIPDTSAITFYHLQNGKIMRVFDVTEPPSPKPGDSGLRLLKSVSSIMKLSTALDNGISGDGTGTGEEEEEDKRKYDATPRSIIEQYFTAWNRRNISDASLLFATDCSMKDMQYDTAFHGRKDLTKHLLRVKDCLPASFNFVVDDIVSTSNKAGALWHVENNGSPLAFTRGCSFYTFDEQKGDGISTKVIQTGIEIPEKAPPKMGYIRTLVGKFEEEPIRLLPAILWVAYMYILFFSDGILPGANVLALEQRTWEEVRDLSLNFFLVAPMLKLPFSPVVHPMLEGVFNFLLSWAAMFAGFLSDERKDKPNLLPFGFMLVGMQFLTSGFLLPYLFTRTSESNSMEETVVYQEDIDGALQQKIAEWRPLGSFLGGVGALSIAWALFSRYDEFGGFDERYKSFIDLLSIDRVGSSFIVDLVIFALFQSWFVDDDMMRRGIVSAQVREESGTVGAGEWEILRNVAKYIPFFGLAVYLSLRPSLPSRR</sequence>
<organism evidence="4 5">
    <name type="scientific">Discostella pseudostelligera</name>
    <dbReference type="NCBI Taxonomy" id="259834"/>
    <lineage>
        <taxon>Eukaryota</taxon>
        <taxon>Sar</taxon>
        <taxon>Stramenopiles</taxon>
        <taxon>Ochrophyta</taxon>
        <taxon>Bacillariophyta</taxon>
        <taxon>Coscinodiscophyceae</taxon>
        <taxon>Thalassiosirophycidae</taxon>
        <taxon>Stephanodiscales</taxon>
        <taxon>Stephanodiscaceae</taxon>
        <taxon>Discostella</taxon>
    </lineage>
</organism>
<feature type="region of interest" description="Disordered" evidence="1">
    <location>
        <begin position="6"/>
        <end position="27"/>
    </location>
</feature>
<accession>A0ABD3MUN1</accession>
<dbReference type="Proteomes" id="UP001530293">
    <property type="component" value="Unassembled WGS sequence"/>
</dbReference>
<keyword evidence="2" id="KW-1133">Transmembrane helix</keyword>
<evidence type="ECO:0000259" key="3">
    <source>
        <dbReference type="Pfam" id="PF12680"/>
    </source>
</evidence>
<keyword evidence="5" id="KW-1185">Reference proteome</keyword>
<comment type="caution">
    <text evidence="4">The sequence shown here is derived from an EMBL/GenBank/DDBJ whole genome shotgun (WGS) entry which is preliminary data.</text>
</comment>
<dbReference type="PANTHER" id="PTHR36367">
    <property type="entry name" value="TRANSMEMBRANE PROTEIN"/>
    <property type="match status" value="1"/>
</dbReference>
<keyword evidence="2" id="KW-0812">Transmembrane</keyword>
<feature type="transmembrane region" description="Helical" evidence="2">
    <location>
        <begin position="548"/>
        <end position="565"/>
    </location>
</feature>
<feature type="region of interest" description="Disordered" evidence="1">
    <location>
        <begin position="318"/>
        <end position="339"/>
    </location>
</feature>
<evidence type="ECO:0000313" key="4">
    <source>
        <dbReference type="EMBL" id="KAL3766673.1"/>
    </source>
</evidence>
<dbReference type="EMBL" id="JALLBG020000082">
    <property type="protein sequence ID" value="KAL3766673.1"/>
    <property type="molecule type" value="Genomic_DNA"/>
</dbReference>
<evidence type="ECO:0000256" key="1">
    <source>
        <dbReference type="SAM" id="MobiDB-lite"/>
    </source>
</evidence>
<feature type="domain" description="SnoaL-like" evidence="3">
    <location>
        <begin position="347"/>
        <end position="443"/>
    </location>
</feature>
<dbReference type="InterPro" id="IPR032710">
    <property type="entry name" value="NTF2-like_dom_sf"/>
</dbReference>
<dbReference type="InterPro" id="IPR037401">
    <property type="entry name" value="SnoaL-like"/>
</dbReference>
<keyword evidence="2" id="KW-0472">Membrane</keyword>
<dbReference type="SUPFAM" id="SSF54427">
    <property type="entry name" value="NTF2-like"/>
    <property type="match status" value="1"/>
</dbReference>
<feature type="compositionally biased region" description="Low complexity" evidence="1">
    <location>
        <begin position="243"/>
        <end position="254"/>
    </location>
</feature>
<proteinExistence type="predicted"/>
<dbReference type="PANTHER" id="PTHR36367:SF2">
    <property type="entry name" value="TRANSMEMBRANE PROTEIN"/>
    <property type="match status" value="1"/>
</dbReference>
<feature type="transmembrane region" description="Helical" evidence="2">
    <location>
        <begin position="487"/>
        <end position="511"/>
    </location>
</feature>
<gene>
    <name evidence="4" type="ORF">ACHAWU_003429</name>
</gene>
<feature type="region of interest" description="Disordered" evidence="1">
    <location>
        <begin position="243"/>
        <end position="263"/>
    </location>
</feature>
<dbReference type="Pfam" id="PF12680">
    <property type="entry name" value="SnoaL_2"/>
    <property type="match status" value="1"/>
</dbReference>
<protein>
    <recommendedName>
        <fullName evidence="3">SnoaL-like domain-containing protein</fullName>
    </recommendedName>
</protein>
<dbReference type="AlphaFoldDB" id="A0ABD3MUN1"/>
<reference evidence="4 5" key="1">
    <citation type="submission" date="2024-10" db="EMBL/GenBank/DDBJ databases">
        <title>Updated reference genomes for cyclostephanoid diatoms.</title>
        <authorList>
            <person name="Roberts W.R."/>
            <person name="Alverson A.J."/>
        </authorList>
    </citation>
    <scope>NUCLEOTIDE SEQUENCE [LARGE SCALE GENOMIC DNA]</scope>
    <source>
        <strain evidence="4 5">AJA232-27</strain>
    </source>
</reference>